<name>A0A8U0V2E3_MUSPF</name>
<feature type="compositionally biased region" description="Low complexity" evidence="1">
    <location>
        <begin position="126"/>
        <end position="146"/>
    </location>
</feature>
<feature type="region of interest" description="Disordered" evidence="1">
    <location>
        <begin position="1"/>
        <end position="312"/>
    </location>
</feature>
<evidence type="ECO:0000313" key="3">
    <source>
        <dbReference type="RefSeq" id="XP_044936253.1"/>
    </source>
</evidence>
<dbReference type="AlphaFoldDB" id="A0A8U0V2E3"/>
<evidence type="ECO:0000256" key="1">
    <source>
        <dbReference type="SAM" id="MobiDB-lite"/>
    </source>
</evidence>
<feature type="compositionally biased region" description="Low complexity" evidence="1">
    <location>
        <begin position="270"/>
        <end position="290"/>
    </location>
</feature>
<reference evidence="3" key="1">
    <citation type="submission" date="2025-08" db="UniProtKB">
        <authorList>
            <consortium name="RefSeq"/>
        </authorList>
    </citation>
    <scope>IDENTIFICATION</scope>
    <source>
        <tissue evidence="3">Brain</tissue>
    </source>
</reference>
<protein>
    <submittedName>
        <fullName evidence="3">Basic proline-rich protein-like</fullName>
    </submittedName>
</protein>
<accession>A0A8U0V2E3</accession>
<feature type="compositionally biased region" description="Low complexity" evidence="1">
    <location>
        <begin position="158"/>
        <end position="169"/>
    </location>
</feature>
<proteinExistence type="predicted"/>
<organism evidence="2 3">
    <name type="scientific">Mustela putorius furo</name>
    <name type="common">European domestic ferret</name>
    <name type="synonym">Mustela furo</name>
    <dbReference type="NCBI Taxonomy" id="9669"/>
    <lineage>
        <taxon>Eukaryota</taxon>
        <taxon>Metazoa</taxon>
        <taxon>Chordata</taxon>
        <taxon>Craniata</taxon>
        <taxon>Vertebrata</taxon>
        <taxon>Euteleostomi</taxon>
        <taxon>Mammalia</taxon>
        <taxon>Eutheria</taxon>
        <taxon>Laurasiatheria</taxon>
        <taxon>Carnivora</taxon>
        <taxon>Caniformia</taxon>
        <taxon>Musteloidea</taxon>
        <taxon>Mustelidae</taxon>
        <taxon>Mustelinae</taxon>
        <taxon>Mustela</taxon>
    </lineage>
</organism>
<evidence type="ECO:0000313" key="2">
    <source>
        <dbReference type="Proteomes" id="UP000000715"/>
    </source>
</evidence>
<keyword evidence="2" id="KW-1185">Reference proteome</keyword>
<gene>
    <name evidence="3" type="primary">LOC123392165</name>
</gene>
<feature type="compositionally biased region" description="Low complexity" evidence="1">
    <location>
        <begin position="179"/>
        <end position="188"/>
    </location>
</feature>
<dbReference type="GeneID" id="123392165"/>
<sequence>MRGLTRCAESLATPHARPPRGSPKPHKGAPFARRSRPGCNSGGRDRLPPRAGRCGPCPGASPHPPPGHYTAAPASRPAAVQLRAPLAPRPRPPARPRPRPPRGGVKFASGRPAPLPARSSCASALGRAGRGPPAGARGVRAAGHPAPKGRPPGRRARAAAVPALAAGRRPVPRPRSSRAARSPLARSRTQTAFSCRRIALGPPRLLRKQGEPENNSPAARPQLSPRRAEPPRDAGPCPQPVRSPSRRHPCFPPGPGCSAPSRRSPGAHEAPLPLCSLPSASAAPCPCAGLRPPPHPHPPRRARFGGPASYQK</sequence>
<feature type="compositionally biased region" description="Low complexity" evidence="1">
    <location>
        <begin position="76"/>
        <end position="86"/>
    </location>
</feature>
<dbReference type="RefSeq" id="XP_044936253.1">
    <property type="nucleotide sequence ID" value="XM_045080318.1"/>
</dbReference>
<feature type="compositionally biased region" description="Low complexity" evidence="1">
    <location>
        <begin position="49"/>
        <end position="58"/>
    </location>
</feature>
<dbReference type="Proteomes" id="UP000000715">
    <property type="component" value="Unplaced"/>
</dbReference>